<dbReference type="OrthoDB" id="1467719at2"/>
<name>A0A4R4DZ13_9BACT</name>
<keyword evidence="2" id="KW-1185">Reference proteome</keyword>
<dbReference type="RefSeq" id="WP_131852687.1">
    <property type="nucleotide sequence ID" value="NZ_SKFH01000024.1"/>
</dbReference>
<dbReference type="EMBL" id="SKFH01000024">
    <property type="protein sequence ID" value="TCZ68869.1"/>
    <property type="molecule type" value="Genomic_DNA"/>
</dbReference>
<dbReference type="Pfam" id="PF04977">
    <property type="entry name" value="DivIC"/>
    <property type="match status" value="1"/>
</dbReference>
<dbReference type="AlphaFoldDB" id="A0A4R4DZ13"/>
<dbReference type="InterPro" id="IPR007060">
    <property type="entry name" value="FtsL/DivIC"/>
</dbReference>
<protein>
    <submittedName>
        <fullName evidence="1">Septum formation initiator family protein</fullName>
    </submittedName>
</protein>
<sequence>MSLLRRIPSFLRNKFFIAGLAFVLWLLFFDRNDFFAQRERRRELRELQTSKKQYQDQIGKERQFAENLRHDPATIERFARERYGMKRDNEDLFLVAEPKNSDAPAQ</sequence>
<comment type="caution">
    <text evidence="1">The sequence shown here is derived from an EMBL/GenBank/DDBJ whole genome shotgun (WGS) entry which is preliminary data.</text>
</comment>
<evidence type="ECO:0000313" key="1">
    <source>
        <dbReference type="EMBL" id="TCZ68869.1"/>
    </source>
</evidence>
<dbReference type="Proteomes" id="UP000295164">
    <property type="component" value="Unassembled WGS sequence"/>
</dbReference>
<organism evidence="1 2">
    <name type="scientific">Flaviaesturariibacter aridisoli</name>
    <dbReference type="NCBI Taxonomy" id="2545761"/>
    <lineage>
        <taxon>Bacteria</taxon>
        <taxon>Pseudomonadati</taxon>
        <taxon>Bacteroidota</taxon>
        <taxon>Chitinophagia</taxon>
        <taxon>Chitinophagales</taxon>
        <taxon>Chitinophagaceae</taxon>
        <taxon>Flaviaestuariibacter</taxon>
    </lineage>
</organism>
<evidence type="ECO:0000313" key="2">
    <source>
        <dbReference type="Proteomes" id="UP000295164"/>
    </source>
</evidence>
<proteinExistence type="predicted"/>
<gene>
    <name evidence="1" type="ORF">E0486_13400</name>
</gene>
<accession>A0A4R4DZ13</accession>
<reference evidence="1 2" key="1">
    <citation type="submission" date="2019-03" db="EMBL/GenBank/DDBJ databases">
        <authorList>
            <person name="Kim M.K.M."/>
        </authorList>
    </citation>
    <scope>NUCLEOTIDE SEQUENCE [LARGE SCALE GENOMIC DNA]</scope>
    <source>
        <strain evidence="1 2">17J68-15</strain>
    </source>
</reference>